<name>A0A7C8IC91_9PLEO</name>
<evidence type="ECO:0000313" key="2">
    <source>
        <dbReference type="EMBL" id="KAF2874426.1"/>
    </source>
</evidence>
<gene>
    <name evidence="2" type="ORF">BDV95DRAFT_332706</name>
</gene>
<accession>A0A7C8IC91</accession>
<evidence type="ECO:0000313" key="3">
    <source>
        <dbReference type="Proteomes" id="UP000481861"/>
    </source>
</evidence>
<comment type="caution">
    <text evidence="2">The sequence shown here is derived from an EMBL/GenBank/DDBJ whole genome shotgun (WGS) entry which is preliminary data.</text>
</comment>
<feature type="region of interest" description="Disordered" evidence="1">
    <location>
        <begin position="552"/>
        <end position="602"/>
    </location>
</feature>
<reference evidence="2 3" key="1">
    <citation type="submission" date="2020-01" db="EMBL/GenBank/DDBJ databases">
        <authorList>
            <consortium name="DOE Joint Genome Institute"/>
            <person name="Haridas S."/>
            <person name="Albert R."/>
            <person name="Binder M."/>
            <person name="Bloem J."/>
            <person name="Labutti K."/>
            <person name="Salamov A."/>
            <person name="Andreopoulos B."/>
            <person name="Baker S.E."/>
            <person name="Barry K."/>
            <person name="Bills G."/>
            <person name="Bluhm B.H."/>
            <person name="Cannon C."/>
            <person name="Castanera R."/>
            <person name="Culley D.E."/>
            <person name="Daum C."/>
            <person name="Ezra D."/>
            <person name="Gonzalez J.B."/>
            <person name="Henrissat B."/>
            <person name="Kuo A."/>
            <person name="Liang C."/>
            <person name="Lipzen A."/>
            <person name="Lutzoni F."/>
            <person name="Magnuson J."/>
            <person name="Mondo S."/>
            <person name="Nolan M."/>
            <person name="Ohm R."/>
            <person name="Pangilinan J."/>
            <person name="Park H.-J.H."/>
            <person name="Ramirez L."/>
            <person name="Alfaro M."/>
            <person name="Sun H."/>
            <person name="Tritt A."/>
            <person name="Yoshinaga Y."/>
            <person name="Zwiers L.-H.L."/>
            <person name="Turgeon B.G."/>
            <person name="Goodwin S.B."/>
            <person name="Spatafora J.W."/>
            <person name="Crous P.W."/>
            <person name="Grigoriev I.V."/>
        </authorList>
    </citation>
    <scope>NUCLEOTIDE SEQUENCE [LARGE SCALE GENOMIC DNA]</scope>
    <source>
        <strain evidence="2 3">CBS 611.86</strain>
    </source>
</reference>
<sequence length="602" mass="68991">MLCCAPVTLSPRAAGQCFPENIAARFSQLTQRSSRRINTTSTLNTSSYISLEIVGWKPSLNTMDNARARATRRTQGLGELPISVRLVITAVCFQMIRRLVSSLIKDTGLCIIIFLAVVAVVACCPQADEVSAQSDKGIISPQDQTLQEVEQLQTRDAGNKHVLEEVRFEGRPESDIQLTDMDGDEASQRSLSLVGAQQTRVSQVDDYLVQWIMYRIKFLYKPEKDRLQVLEYSLSDMADSQETISFSDSQAEKDIIMEVLRNCTNKEYAYLKNRWFWQRDGLYLFGPMVRHFVAQARQCWRPKEYFLSQTQHMDIIEGCFENLFYERPHKTEAYPNERRAFEELERKSRKEREALSDIEYREMRSDRVYDWMFTIHEDEEDRQDEASLLKAVHLFNDCVCGKYSCEAVWEYQDNPEPGTDYTFTGEKWARPQCDHEHNERVMKAPSGYMRAHQSAPLLVSLQDCALHLSETTHDSDHWFLLGSSHNVHERIQDVRKAQGSCFTPKIRQILDYTQYNQRHQTLQSSLFRSLAGSGGIELSPGTTMIPEKLKEDKNESLDIPLAKVEDHNQSRSRGTSGLLTPPPEEESGSSNSSEAGTSDSFF</sequence>
<feature type="compositionally biased region" description="Low complexity" evidence="1">
    <location>
        <begin position="588"/>
        <end position="602"/>
    </location>
</feature>
<dbReference type="Proteomes" id="UP000481861">
    <property type="component" value="Unassembled WGS sequence"/>
</dbReference>
<evidence type="ECO:0000256" key="1">
    <source>
        <dbReference type="SAM" id="MobiDB-lite"/>
    </source>
</evidence>
<dbReference type="EMBL" id="JAADJZ010000006">
    <property type="protein sequence ID" value="KAF2874426.1"/>
    <property type="molecule type" value="Genomic_DNA"/>
</dbReference>
<protein>
    <submittedName>
        <fullName evidence="2">Uncharacterized protein</fullName>
    </submittedName>
</protein>
<keyword evidence="3" id="KW-1185">Reference proteome</keyword>
<dbReference type="AlphaFoldDB" id="A0A7C8IC91"/>
<organism evidence="2 3">
    <name type="scientific">Massariosphaeria phaeospora</name>
    <dbReference type="NCBI Taxonomy" id="100035"/>
    <lineage>
        <taxon>Eukaryota</taxon>
        <taxon>Fungi</taxon>
        <taxon>Dikarya</taxon>
        <taxon>Ascomycota</taxon>
        <taxon>Pezizomycotina</taxon>
        <taxon>Dothideomycetes</taxon>
        <taxon>Pleosporomycetidae</taxon>
        <taxon>Pleosporales</taxon>
        <taxon>Pleosporales incertae sedis</taxon>
        <taxon>Massariosphaeria</taxon>
    </lineage>
</organism>
<proteinExistence type="predicted"/>